<dbReference type="RefSeq" id="WP_025411063.1">
    <property type="nucleotide sequence ID" value="NZ_CP007128.1"/>
</dbReference>
<evidence type="ECO:0008006" key="4">
    <source>
        <dbReference type="Google" id="ProtNLM"/>
    </source>
</evidence>
<dbReference type="Proteomes" id="UP000019151">
    <property type="component" value="Chromosome"/>
</dbReference>
<keyword evidence="3" id="KW-1185">Reference proteome</keyword>
<dbReference type="STRING" id="861299.J421_2031"/>
<feature type="chain" id="PRO_5004794189" description="PEP motif anchor domain protein" evidence="1">
    <location>
        <begin position="20"/>
        <end position="208"/>
    </location>
</feature>
<name>W0RJH2_9BACT</name>
<dbReference type="KEGG" id="gba:J421_2031"/>
<sequence>MRRSLLVLAVTLAPSVAAAQAFGFEDDYGPNGLYAPSLTVTSGAQTLTVTPGAPNGLVNVAFPGMALLGTQAVTGLVQGVRPGLAFVPLVFTFLRPVGSITFAFGDAGGDDDTPARIAAFDPSDASLGVWDTPYPRSFWQGKTLSLTFAGAGAKYFVLSSPSLNPNSIYWEVLDSAPAVTTPEPPPAALAAVGLVGLVAVRRARRESR</sequence>
<dbReference type="InParanoid" id="W0RJH2"/>
<accession>W0RJH2</accession>
<dbReference type="AlphaFoldDB" id="W0RJH2"/>
<dbReference type="EMBL" id="CP007128">
    <property type="protein sequence ID" value="AHG89568.1"/>
    <property type="molecule type" value="Genomic_DNA"/>
</dbReference>
<evidence type="ECO:0000313" key="3">
    <source>
        <dbReference type="Proteomes" id="UP000019151"/>
    </source>
</evidence>
<evidence type="ECO:0000256" key="1">
    <source>
        <dbReference type="SAM" id="SignalP"/>
    </source>
</evidence>
<gene>
    <name evidence="2" type="ORF">J421_2031</name>
</gene>
<dbReference type="HOGENOM" id="CLU_1319399_0_0_0"/>
<organism evidence="2 3">
    <name type="scientific">Gemmatirosa kalamazoonensis</name>
    <dbReference type="NCBI Taxonomy" id="861299"/>
    <lineage>
        <taxon>Bacteria</taxon>
        <taxon>Pseudomonadati</taxon>
        <taxon>Gemmatimonadota</taxon>
        <taxon>Gemmatimonadia</taxon>
        <taxon>Gemmatimonadales</taxon>
        <taxon>Gemmatimonadaceae</taxon>
        <taxon>Gemmatirosa</taxon>
    </lineage>
</organism>
<evidence type="ECO:0000313" key="2">
    <source>
        <dbReference type="EMBL" id="AHG89568.1"/>
    </source>
</evidence>
<keyword evidence="1" id="KW-0732">Signal</keyword>
<feature type="signal peptide" evidence="1">
    <location>
        <begin position="1"/>
        <end position="19"/>
    </location>
</feature>
<protein>
    <recommendedName>
        <fullName evidence="4">PEP motif anchor domain protein</fullName>
    </recommendedName>
</protein>
<reference evidence="2 3" key="1">
    <citation type="journal article" date="2014" name="Genome Announc.">
        <title>Genome Sequence and Methylome of Soil Bacterium Gemmatirosa kalamazoonensis KBS708T, a Member of the Rarely Cultivated Gemmatimonadetes Phylum.</title>
        <authorList>
            <person name="Debruyn J.M."/>
            <person name="Radosevich M."/>
            <person name="Wommack K.E."/>
            <person name="Polson S.W."/>
            <person name="Hauser L.J."/>
            <person name="Fawaz M.N."/>
            <person name="Korlach J."/>
            <person name="Tsai Y.C."/>
        </authorList>
    </citation>
    <scope>NUCLEOTIDE SEQUENCE [LARGE SCALE GENOMIC DNA]</scope>
    <source>
        <strain evidence="2 3">KBS708</strain>
    </source>
</reference>
<proteinExistence type="predicted"/>